<name>A0A5U2FBQ9_SALER</name>
<evidence type="ECO:0000313" key="2">
    <source>
        <dbReference type="EMBL" id="EBP0013039.1"/>
    </source>
</evidence>
<proteinExistence type="predicted"/>
<reference evidence="2" key="1">
    <citation type="submission" date="2018-07" db="EMBL/GenBank/DDBJ databases">
        <authorList>
            <consortium name="GenomeTrakr network: Whole genome sequencing for foodborne pathogen traceback"/>
        </authorList>
    </citation>
    <scope>NUCLEOTIDE SEQUENCE</scope>
    <source>
        <strain evidence="2">CFSAN018538</strain>
    </source>
</reference>
<dbReference type="EMBL" id="AAGKHU010000089">
    <property type="protein sequence ID" value="EBP0013039.1"/>
    <property type="molecule type" value="Genomic_DNA"/>
</dbReference>
<comment type="caution">
    <text evidence="2">The sequence shown here is derived from an EMBL/GenBank/DDBJ whole genome shotgun (WGS) entry which is preliminary data.</text>
</comment>
<dbReference type="Gene3D" id="1.10.260.40">
    <property type="entry name" value="lambda repressor-like DNA-binding domains"/>
    <property type="match status" value="1"/>
</dbReference>
<organism evidence="2">
    <name type="scientific">Salmonella enterica</name>
    <name type="common">Salmonella choleraesuis</name>
    <dbReference type="NCBI Taxonomy" id="28901"/>
    <lineage>
        <taxon>Bacteria</taxon>
        <taxon>Pseudomonadati</taxon>
        <taxon>Pseudomonadota</taxon>
        <taxon>Gammaproteobacteria</taxon>
        <taxon>Enterobacterales</taxon>
        <taxon>Enterobacteriaceae</taxon>
        <taxon>Salmonella</taxon>
    </lineage>
</organism>
<dbReference type="AlphaFoldDB" id="A0A5U2FBQ9"/>
<gene>
    <name evidence="2" type="ORF">HX37_20055</name>
</gene>
<accession>A0A5U2FBQ9</accession>
<sequence length="100" mass="11415">MSTTVAMKIRIMRKSEMLTQEKMAEITGITLSALRQYEQGRNEPNLESTKKLLKSPIFRKYRDWFLFDEVNPKVGQVVPALAHIGQEDSELSHYGSNAGE</sequence>
<evidence type="ECO:0000259" key="1">
    <source>
        <dbReference type="PROSITE" id="PS50943"/>
    </source>
</evidence>
<dbReference type="GO" id="GO:0003677">
    <property type="term" value="F:DNA binding"/>
    <property type="evidence" value="ECO:0007669"/>
    <property type="project" value="InterPro"/>
</dbReference>
<dbReference type="PROSITE" id="PS50943">
    <property type="entry name" value="HTH_CROC1"/>
    <property type="match status" value="1"/>
</dbReference>
<dbReference type="Pfam" id="PF01381">
    <property type="entry name" value="HTH_3"/>
    <property type="match status" value="1"/>
</dbReference>
<dbReference type="SUPFAM" id="SSF47413">
    <property type="entry name" value="lambda repressor-like DNA-binding domains"/>
    <property type="match status" value="1"/>
</dbReference>
<feature type="domain" description="HTH cro/C1-type" evidence="1">
    <location>
        <begin position="9"/>
        <end position="54"/>
    </location>
</feature>
<dbReference type="InterPro" id="IPR010982">
    <property type="entry name" value="Lambda_DNA-bd_dom_sf"/>
</dbReference>
<protein>
    <submittedName>
        <fullName evidence="2">Helix-turn-helix transcriptional regulator</fullName>
    </submittedName>
</protein>
<dbReference type="CDD" id="cd00093">
    <property type="entry name" value="HTH_XRE"/>
    <property type="match status" value="1"/>
</dbReference>
<dbReference type="InterPro" id="IPR001387">
    <property type="entry name" value="Cro/C1-type_HTH"/>
</dbReference>
<dbReference type="SMART" id="SM00530">
    <property type="entry name" value="HTH_XRE"/>
    <property type="match status" value="1"/>
</dbReference>